<organism evidence="2 3">
    <name type="scientific">Necator americanus</name>
    <name type="common">Human hookworm</name>
    <dbReference type="NCBI Taxonomy" id="51031"/>
    <lineage>
        <taxon>Eukaryota</taxon>
        <taxon>Metazoa</taxon>
        <taxon>Ecdysozoa</taxon>
        <taxon>Nematoda</taxon>
        <taxon>Chromadorea</taxon>
        <taxon>Rhabditida</taxon>
        <taxon>Rhabditina</taxon>
        <taxon>Rhabditomorpha</taxon>
        <taxon>Strongyloidea</taxon>
        <taxon>Ancylostomatidae</taxon>
        <taxon>Bunostominae</taxon>
        <taxon>Necator</taxon>
    </lineage>
</organism>
<evidence type="ECO:0000313" key="3">
    <source>
        <dbReference type="Proteomes" id="UP001303046"/>
    </source>
</evidence>
<name>A0ABR1DPB2_NECAM</name>
<keyword evidence="1" id="KW-0732">Signal</keyword>
<dbReference type="Proteomes" id="UP001303046">
    <property type="component" value="Unassembled WGS sequence"/>
</dbReference>
<evidence type="ECO:0000313" key="2">
    <source>
        <dbReference type="EMBL" id="KAK6752284.1"/>
    </source>
</evidence>
<protein>
    <recommendedName>
        <fullName evidence="4">Nematode fatty acid retinoid binding protein</fullName>
    </recommendedName>
</protein>
<dbReference type="EMBL" id="JAVFWL010000004">
    <property type="protein sequence ID" value="KAK6752284.1"/>
    <property type="molecule type" value="Genomic_DNA"/>
</dbReference>
<reference evidence="2 3" key="1">
    <citation type="submission" date="2023-08" db="EMBL/GenBank/DDBJ databases">
        <title>A Necator americanus chromosomal reference genome.</title>
        <authorList>
            <person name="Ilik V."/>
            <person name="Petrzelkova K.J."/>
            <person name="Pardy F."/>
            <person name="Fuh T."/>
            <person name="Niatou-Singa F.S."/>
            <person name="Gouil Q."/>
            <person name="Baker L."/>
            <person name="Ritchie M.E."/>
            <person name="Jex A.R."/>
            <person name="Gazzola D."/>
            <person name="Li H."/>
            <person name="Toshio Fujiwara R."/>
            <person name="Zhan B."/>
            <person name="Aroian R.V."/>
            <person name="Pafco B."/>
            <person name="Schwarz E.M."/>
        </authorList>
    </citation>
    <scope>NUCLEOTIDE SEQUENCE [LARGE SCALE GENOMIC DNA]</scope>
    <source>
        <strain evidence="2 3">Aroian</strain>
        <tissue evidence="2">Whole animal</tissue>
    </source>
</reference>
<feature type="signal peptide" evidence="1">
    <location>
        <begin position="1"/>
        <end position="17"/>
    </location>
</feature>
<gene>
    <name evidence="2" type="primary">Necator_chrIV.g16902</name>
    <name evidence="2" type="ORF">RB195_003604</name>
</gene>
<comment type="caution">
    <text evidence="2">The sequence shown here is derived from an EMBL/GenBank/DDBJ whole genome shotgun (WGS) entry which is preliminary data.</text>
</comment>
<feature type="chain" id="PRO_5045200710" description="Nematode fatty acid retinoid binding protein" evidence="1">
    <location>
        <begin position="18"/>
        <end position="168"/>
    </location>
</feature>
<evidence type="ECO:0000256" key="1">
    <source>
        <dbReference type="SAM" id="SignalP"/>
    </source>
</evidence>
<evidence type="ECO:0008006" key="4">
    <source>
        <dbReference type="Google" id="ProtNLM"/>
    </source>
</evidence>
<accession>A0ABR1DPB2</accession>
<keyword evidence="3" id="KW-1185">Reference proteome</keyword>
<sequence>MLLVIVCCATLCSSILAKPVQNTTFIFDLLLKLDDQEMDELIKVMKIMRDTSLTIEDRCAKVEPFLEGKIPNKALRLVMELNDYVVKLVESSASSKVKDLFNKFRDLWIDKKFLKMKFEEKKAAVEKIRNSFSKNEVKELEKLEMKIKKKQKELGIEDFADMFTGLNE</sequence>
<proteinExistence type="predicted"/>